<feature type="non-terminal residue" evidence="1">
    <location>
        <position position="268"/>
    </location>
</feature>
<dbReference type="EMBL" id="CAJVPT010021295">
    <property type="protein sequence ID" value="CAG8654320.1"/>
    <property type="molecule type" value="Genomic_DNA"/>
</dbReference>
<dbReference type="Proteomes" id="UP000789525">
    <property type="component" value="Unassembled WGS sequence"/>
</dbReference>
<sequence>MAATIAVVTSYALLVIPMSSLQLLQLGTVPISLFSKIPQISENYRNKSTGQLSVFAVASQVFGCAARLFTTATEMGDSLVFAGFALAFVLNVILGLQIWLYWGQTVPVSTTTKEQWPKEKIGLTTTHSPDAFAPTDRRAEMGKEGRLDEIMQGSRAGVPHWLAEVSDTKGTTGKETTHGYSPGLTTITTPRGILLAPSAVTATAVPPRKRVSTAPLSPQARPAALGQSSTSRTNIQRRLATYGEQGVAAASLATLEVACTAESGIPNV</sequence>
<evidence type="ECO:0000313" key="1">
    <source>
        <dbReference type="EMBL" id="CAG8654320.1"/>
    </source>
</evidence>
<gene>
    <name evidence="1" type="ORF">ACOLOM_LOCUS8351</name>
</gene>
<evidence type="ECO:0000313" key="2">
    <source>
        <dbReference type="Proteomes" id="UP000789525"/>
    </source>
</evidence>
<comment type="caution">
    <text evidence="1">The sequence shown here is derived from an EMBL/GenBank/DDBJ whole genome shotgun (WGS) entry which is preliminary data.</text>
</comment>
<proteinExistence type="predicted"/>
<name>A0ACA9NJ98_9GLOM</name>
<reference evidence="1" key="1">
    <citation type="submission" date="2021-06" db="EMBL/GenBank/DDBJ databases">
        <authorList>
            <person name="Kallberg Y."/>
            <person name="Tangrot J."/>
            <person name="Rosling A."/>
        </authorList>
    </citation>
    <scope>NUCLEOTIDE SEQUENCE</scope>
    <source>
        <strain evidence="1">CL356</strain>
    </source>
</reference>
<accession>A0ACA9NJ98</accession>
<organism evidence="1 2">
    <name type="scientific">Acaulospora colombiana</name>
    <dbReference type="NCBI Taxonomy" id="27376"/>
    <lineage>
        <taxon>Eukaryota</taxon>
        <taxon>Fungi</taxon>
        <taxon>Fungi incertae sedis</taxon>
        <taxon>Mucoromycota</taxon>
        <taxon>Glomeromycotina</taxon>
        <taxon>Glomeromycetes</taxon>
        <taxon>Diversisporales</taxon>
        <taxon>Acaulosporaceae</taxon>
        <taxon>Acaulospora</taxon>
    </lineage>
</organism>
<keyword evidence="2" id="KW-1185">Reference proteome</keyword>
<protein>
    <submittedName>
        <fullName evidence="1">4978_t:CDS:1</fullName>
    </submittedName>
</protein>